<gene>
    <name evidence="1" type="ORF">LDCGVIBL_CDS0081</name>
</gene>
<evidence type="ECO:0000313" key="1">
    <source>
        <dbReference type="EMBL" id="XCI77439.1"/>
    </source>
</evidence>
<protein>
    <submittedName>
        <fullName evidence="1">Uncharacterized protein</fullName>
    </submittedName>
</protein>
<proteinExistence type="predicted"/>
<dbReference type="EMBL" id="PP429226">
    <property type="protein sequence ID" value="XCI77439.1"/>
    <property type="molecule type" value="Genomic_DNA"/>
</dbReference>
<organism evidence="1">
    <name type="scientific">Rhizobium phage LG08</name>
    <dbReference type="NCBI Taxonomy" id="3129229"/>
    <lineage>
        <taxon>Viruses</taxon>
        <taxon>Duplodnaviria</taxon>
        <taxon>Heunggongvirae</taxon>
        <taxon>Uroviricota</taxon>
        <taxon>Caudoviricetes</taxon>
    </lineage>
</organism>
<name>A0AAU8HYB9_9CAUD</name>
<reference evidence="1" key="1">
    <citation type="submission" date="2024-03" db="EMBL/GenBank/DDBJ databases">
        <authorList>
            <person name="Chantapakul B."/>
            <person name="Wang S."/>
        </authorList>
    </citation>
    <scope>NUCLEOTIDE SEQUENCE</scope>
</reference>
<accession>A0AAU8HYB9</accession>
<sequence>MHGTSHNILKALIALGEIKLTGKIDGYVMSIEMDATAIPVVMCLKTFGETETKRFMKMTGAVDWLKENFTDIKILEVEKLV</sequence>